<dbReference type="STRING" id="365044.Pnap_1704"/>
<dbReference type="EMBL" id="CP000529">
    <property type="protein sequence ID" value="ABM37017.1"/>
    <property type="molecule type" value="Genomic_DNA"/>
</dbReference>
<accession>A1VMY9</accession>
<dbReference type="HOGENOM" id="CLU_098640_0_0_4"/>
<dbReference type="OrthoDB" id="8899193at2"/>
<dbReference type="KEGG" id="pna:Pnap_1704"/>
<dbReference type="Proteomes" id="UP000000644">
    <property type="component" value="Chromosome"/>
</dbReference>
<proteinExistence type="predicted"/>
<dbReference type="AlphaFoldDB" id="A1VMY9"/>
<name>A1VMY9_POLNA</name>
<gene>
    <name evidence="1" type="ordered locus">Pnap_1704</name>
</gene>
<organism evidence="1 2">
    <name type="scientific">Polaromonas naphthalenivorans (strain CJ2)</name>
    <dbReference type="NCBI Taxonomy" id="365044"/>
    <lineage>
        <taxon>Bacteria</taxon>
        <taxon>Pseudomonadati</taxon>
        <taxon>Pseudomonadota</taxon>
        <taxon>Betaproteobacteria</taxon>
        <taxon>Burkholderiales</taxon>
        <taxon>Comamonadaceae</taxon>
        <taxon>Polaromonas</taxon>
    </lineage>
</organism>
<evidence type="ECO:0000313" key="1">
    <source>
        <dbReference type="EMBL" id="ABM37017.1"/>
    </source>
</evidence>
<reference evidence="2" key="1">
    <citation type="journal article" date="2009" name="Environ. Microbiol.">
        <title>The genome of Polaromonas naphthalenivorans strain CJ2, isolated from coal tar-contaminated sediment, reveals physiological and metabolic versatility and evolution through extensive horizontal gene transfer.</title>
        <authorList>
            <person name="Yagi J.M."/>
            <person name="Sims D."/>
            <person name="Brettin T."/>
            <person name="Bruce D."/>
            <person name="Madsen E.L."/>
        </authorList>
    </citation>
    <scope>NUCLEOTIDE SEQUENCE [LARGE SCALE GENOMIC DNA]</scope>
    <source>
        <strain evidence="2">CJ2</strain>
    </source>
</reference>
<keyword evidence="2" id="KW-1185">Reference proteome</keyword>
<evidence type="ECO:0000313" key="2">
    <source>
        <dbReference type="Proteomes" id="UP000000644"/>
    </source>
</evidence>
<dbReference type="eggNOG" id="COG4191">
    <property type="taxonomic scope" value="Bacteria"/>
</dbReference>
<protein>
    <submittedName>
        <fullName evidence="1">Uncharacterized protein</fullName>
    </submittedName>
</protein>
<sequence length="235" mass="25670">MRVQKTSPSLNGSSAFPEVSGQQIEAARYAVLRRLAPCLRHHMVRPLQPIGLIYGVMQHKLSAANPDLQSVREEADKINGFARAALDECNDMSTWLAPEPGVLTGVDAGIRECVGLLATMLHFCGFRLDNEVDEMPVQVQRDAVRMVLSAALLALTDSMTEPASLLITAVASQAEVAVSLQVSPAGEGQVDRYDDSYRKLVWDDVQALAAAEHVRLSRQERLVTLRFAVETAPVH</sequence>